<dbReference type="Gene3D" id="3.40.50.980">
    <property type="match status" value="6"/>
</dbReference>
<dbReference type="Pfam" id="PF00668">
    <property type="entry name" value="Condensation"/>
    <property type="match status" value="8"/>
</dbReference>
<dbReference type="Pfam" id="PF00975">
    <property type="entry name" value="Thioesterase"/>
    <property type="match status" value="1"/>
</dbReference>
<dbReference type="InterPro" id="IPR010071">
    <property type="entry name" value="AA_adenyl_dom"/>
</dbReference>
<comment type="similarity">
    <text evidence="2">Belongs to the ATP-dependent AMP-binding enzyme family.</text>
</comment>
<dbReference type="InterPro" id="IPR001031">
    <property type="entry name" value="Thioesterase"/>
</dbReference>
<dbReference type="InterPro" id="IPR036736">
    <property type="entry name" value="ACP-like_sf"/>
</dbReference>
<dbReference type="FunFam" id="3.40.50.12780:FF:000012">
    <property type="entry name" value="Non-ribosomal peptide synthetase"/>
    <property type="match status" value="3"/>
</dbReference>
<comment type="caution">
    <text evidence="9">The sequence shown here is derived from an EMBL/GenBank/DDBJ whole genome shotgun (WGS) entry which is preliminary data.</text>
</comment>
<dbReference type="NCBIfam" id="TIGR01720">
    <property type="entry name" value="NRPS-para261"/>
    <property type="match status" value="4"/>
</dbReference>
<dbReference type="CDD" id="cd17646">
    <property type="entry name" value="A_NRPS_AB3403-like"/>
    <property type="match status" value="1"/>
</dbReference>
<keyword evidence="3" id="KW-0596">Phosphopantetheine</keyword>
<evidence type="ECO:0000256" key="3">
    <source>
        <dbReference type="ARBA" id="ARBA00022450"/>
    </source>
</evidence>
<dbReference type="Gene3D" id="3.40.50.12780">
    <property type="entry name" value="N-terminal domain of ligase-like"/>
    <property type="match status" value="2"/>
</dbReference>
<evidence type="ECO:0000256" key="6">
    <source>
        <dbReference type="ARBA" id="ARBA00023194"/>
    </source>
</evidence>
<dbReference type="InterPro" id="IPR045851">
    <property type="entry name" value="AMP-bd_C_sf"/>
</dbReference>
<reference evidence="9" key="1">
    <citation type="submission" date="2020-12" db="EMBL/GenBank/DDBJ databases">
        <title>Antrihabitans popcorni sp. nov. and Antrihabitans auranticaus sp. nov., isolated from a larva cave.</title>
        <authorList>
            <person name="Lee S.D."/>
            <person name="Kim I.S."/>
        </authorList>
    </citation>
    <scope>NUCLEOTIDE SEQUENCE</scope>
    <source>
        <strain evidence="9">YC3-6</strain>
    </source>
</reference>
<keyword evidence="6" id="KW-0045">Antibiotic biosynthesis</keyword>
<dbReference type="InterPro" id="IPR020806">
    <property type="entry name" value="PKS_PP-bd"/>
</dbReference>
<dbReference type="FunFam" id="2.30.38.10:FF:000001">
    <property type="entry name" value="Non-ribosomal peptide synthetase PvdI"/>
    <property type="match status" value="1"/>
</dbReference>
<dbReference type="InterPro" id="IPR020802">
    <property type="entry name" value="TesA-like"/>
</dbReference>
<dbReference type="InterPro" id="IPR000873">
    <property type="entry name" value="AMP-dep_synth/lig_dom"/>
</dbReference>
<dbReference type="RefSeq" id="WP_199701589.1">
    <property type="nucleotide sequence ID" value="NZ_JAEMNV010000001.1"/>
</dbReference>
<organism evidence="9 10">
    <name type="scientific">Antrihabitans stalagmiti</name>
    <dbReference type="NCBI Taxonomy" id="2799499"/>
    <lineage>
        <taxon>Bacteria</taxon>
        <taxon>Bacillati</taxon>
        <taxon>Actinomycetota</taxon>
        <taxon>Actinomycetes</taxon>
        <taxon>Mycobacteriales</taxon>
        <taxon>Nocardiaceae</taxon>
        <taxon>Antrihabitans</taxon>
    </lineage>
</organism>
<dbReference type="GO" id="GO:0043041">
    <property type="term" value="P:amino acid activation for nonribosomal peptide biosynthetic process"/>
    <property type="evidence" value="ECO:0007669"/>
    <property type="project" value="TreeGrafter"/>
</dbReference>
<feature type="domain" description="Carrier" evidence="8">
    <location>
        <begin position="2080"/>
        <end position="2154"/>
    </location>
</feature>
<dbReference type="PANTHER" id="PTHR45527">
    <property type="entry name" value="NONRIBOSOMAL PEPTIDE SYNTHETASE"/>
    <property type="match status" value="1"/>
</dbReference>
<dbReference type="Pfam" id="PF00550">
    <property type="entry name" value="PP-binding"/>
    <property type="match status" value="5"/>
</dbReference>
<evidence type="ECO:0000256" key="2">
    <source>
        <dbReference type="ARBA" id="ARBA00006432"/>
    </source>
</evidence>
<dbReference type="SUPFAM" id="SSF56801">
    <property type="entry name" value="Acetyl-CoA synthetase-like"/>
    <property type="match status" value="5"/>
</dbReference>
<dbReference type="NCBIfam" id="TIGR01733">
    <property type="entry name" value="AA-adenyl-dom"/>
    <property type="match status" value="5"/>
</dbReference>
<dbReference type="EMBL" id="JAEMNV010000001">
    <property type="protein sequence ID" value="MBJ8337723.1"/>
    <property type="molecule type" value="Genomic_DNA"/>
</dbReference>
<dbReference type="GO" id="GO:0005829">
    <property type="term" value="C:cytosol"/>
    <property type="evidence" value="ECO:0007669"/>
    <property type="project" value="TreeGrafter"/>
</dbReference>
<evidence type="ECO:0000256" key="5">
    <source>
        <dbReference type="ARBA" id="ARBA00022737"/>
    </source>
</evidence>
<feature type="domain" description="Carrier" evidence="8">
    <location>
        <begin position="6730"/>
        <end position="6805"/>
    </location>
</feature>
<gene>
    <name evidence="9" type="ORF">JGU71_02380</name>
</gene>
<dbReference type="Gene3D" id="3.30.300.30">
    <property type="match status" value="5"/>
</dbReference>
<dbReference type="FunFam" id="3.40.50.980:FF:000001">
    <property type="entry name" value="Non-ribosomal peptide synthetase"/>
    <property type="match status" value="4"/>
</dbReference>
<comment type="cofactor">
    <cofactor evidence="1">
        <name>pantetheine 4'-phosphate</name>
        <dbReference type="ChEBI" id="CHEBI:47942"/>
    </cofactor>
</comment>
<evidence type="ECO:0000313" key="10">
    <source>
        <dbReference type="Proteomes" id="UP000655868"/>
    </source>
</evidence>
<dbReference type="Gene3D" id="1.10.1200.10">
    <property type="entry name" value="ACP-like"/>
    <property type="match status" value="4"/>
</dbReference>
<dbReference type="InterPro" id="IPR006162">
    <property type="entry name" value="Ppantetheine_attach_site"/>
</dbReference>
<dbReference type="GO" id="GO:0008610">
    <property type="term" value="P:lipid biosynthetic process"/>
    <property type="evidence" value="ECO:0007669"/>
    <property type="project" value="UniProtKB-ARBA"/>
</dbReference>
<dbReference type="InterPro" id="IPR042099">
    <property type="entry name" value="ANL_N_sf"/>
</dbReference>
<dbReference type="InterPro" id="IPR025110">
    <property type="entry name" value="AMP-bd_C"/>
</dbReference>
<dbReference type="Gene3D" id="3.30.559.10">
    <property type="entry name" value="Chloramphenicol acetyltransferase-like domain"/>
    <property type="match status" value="8"/>
</dbReference>
<dbReference type="InterPro" id="IPR020845">
    <property type="entry name" value="AMP-binding_CS"/>
</dbReference>
<dbReference type="SMART" id="SM00824">
    <property type="entry name" value="PKS_TE"/>
    <property type="match status" value="1"/>
</dbReference>
<dbReference type="CDD" id="cd19543">
    <property type="entry name" value="DCL_NRPS"/>
    <property type="match status" value="4"/>
</dbReference>
<evidence type="ECO:0000256" key="7">
    <source>
        <dbReference type="SAM" id="MobiDB-lite"/>
    </source>
</evidence>
<accession>A0A934NM20</accession>
<feature type="domain" description="Carrier" evidence="8">
    <location>
        <begin position="5186"/>
        <end position="5260"/>
    </location>
</feature>
<dbReference type="Gene3D" id="2.30.38.10">
    <property type="entry name" value="Luciferase, Domain 3"/>
    <property type="match status" value="3"/>
</dbReference>
<dbReference type="FunFam" id="1.10.1200.10:FF:000005">
    <property type="entry name" value="Nonribosomal peptide synthetase 1"/>
    <property type="match status" value="4"/>
</dbReference>
<evidence type="ECO:0000259" key="8">
    <source>
        <dbReference type="PROSITE" id="PS50075"/>
    </source>
</evidence>
<dbReference type="FunFam" id="3.30.300.30:FF:000010">
    <property type="entry name" value="Enterobactin synthetase component F"/>
    <property type="match status" value="3"/>
</dbReference>
<dbReference type="SUPFAM" id="SSF47336">
    <property type="entry name" value="ACP-like"/>
    <property type="match status" value="5"/>
</dbReference>
<dbReference type="InterPro" id="IPR009081">
    <property type="entry name" value="PP-bd_ACP"/>
</dbReference>
<dbReference type="PROSITE" id="PS50075">
    <property type="entry name" value="CARRIER"/>
    <property type="match status" value="5"/>
</dbReference>
<proteinExistence type="inferred from homology"/>
<evidence type="ECO:0000313" key="9">
    <source>
        <dbReference type="EMBL" id="MBJ8337723.1"/>
    </source>
</evidence>
<dbReference type="GO" id="GO:0044550">
    <property type="term" value="P:secondary metabolite biosynthetic process"/>
    <property type="evidence" value="ECO:0007669"/>
    <property type="project" value="UniProtKB-ARBA"/>
</dbReference>
<dbReference type="Gene3D" id="3.30.559.30">
    <property type="entry name" value="Nonribosomal peptide synthetase, condensation domain"/>
    <property type="match status" value="8"/>
</dbReference>
<dbReference type="CDD" id="cd05930">
    <property type="entry name" value="A_NRPS"/>
    <property type="match status" value="2"/>
</dbReference>
<dbReference type="NCBIfam" id="NF003417">
    <property type="entry name" value="PRK04813.1"/>
    <property type="match status" value="5"/>
</dbReference>
<dbReference type="PROSITE" id="PS00012">
    <property type="entry name" value="PHOSPHOPANTETHEINE"/>
    <property type="match status" value="4"/>
</dbReference>
<keyword evidence="10" id="KW-1185">Reference proteome</keyword>
<dbReference type="InterPro" id="IPR029058">
    <property type="entry name" value="AB_hydrolase_fold"/>
</dbReference>
<dbReference type="Pfam" id="PF13193">
    <property type="entry name" value="AMP-binding_C"/>
    <property type="match status" value="5"/>
</dbReference>
<dbReference type="SMART" id="SM00823">
    <property type="entry name" value="PKS_PP"/>
    <property type="match status" value="5"/>
</dbReference>
<name>A0A934NM20_9NOCA</name>
<feature type="region of interest" description="Disordered" evidence="7">
    <location>
        <begin position="1"/>
        <end position="27"/>
    </location>
</feature>
<dbReference type="PANTHER" id="PTHR45527:SF1">
    <property type="entry name" value="FATTY ACID SYNTHASE"/>
    <property type="match status" value="1"/>
</dbReference>
<dbReference type="Proteomes" id="UP000655868">
    <property type="component" value="Unassembled WGS sequence"/>
</dbReference>
<dbReference type="GO" id="GO:0031177">
    <property type="term" value="F:phosphopantetheine binding"/>
    <property type="evidence" value="ECO:0007669"/>
    <property type="project" value="InterPro"/>
</dbReference>
<dbReference type="InterPro" id="IPR023213">
    <property type="entry name" value="CAT-like_dom_sf"/>
</dbReference>
<keyword evidence="5" id="KW-0677">Repeat</keyword>
<dbReference type="SUPFAM" id="SSF53474">
    <property type="entry name" value="alpha/beta-Hydrolases"/>
    <property type="match status" value="1"/>
</dbReference>
<feature type="domain" description="Carrier" evidence="8">
    <location>
        <begin position="3623"/>
        <end position="3697"/>
    </location>
</feature>
<dbReference type="GO" id="GO:0017000">
    <property type="term" value="P:antibiotic biosynthetic process"/>
    <property type="evidence" value="ECO:0007669"/>
    <property type="project" value="UniProtKB-KW"/>
</dbReference>
<dbReference type="InterPro" id="IPR001242">
    <property type="entry name" value="Condensation_dom"/>
</dbReference>
<dbReference type="Pfam" id="PF00501">
    <property type="entry name" value="AMP-binding"/>
    <property type="match status" value="5"/>
</dbReference>
<sequence length="7070" mass="749837">MSNGDSRRAQRPPKGARDRVRSRTGRGVKTLPQLLTTAVESSHGNIAVVFDGRIFTYGDIDDRSSRLARVLIEHGVGPGDLVAVGLTRSVEYVVAVWAIAKSGAAFVPVDPHAPQSRVQFLLQDSSIELGITVAAHRNYLPGAAVWITLDDESDAARIAAAPGHPVSNRERLRPARVDDPAYVIFTSGSTGRPKGVVVTHTGLAGLVSAELAHYGVTSASRVLHVCAPTFDVSVLELLLAFTSGAALVIAPSTAFGGDELAELLATEAVTHLLITPGALATVSPDGLDDLMAVVAVGDTFGPDLVARWAPGRSFFNGYGPTEATILAVRSAPIAVGAPITIGMPIPGVVGLVLDRRLRPVPAGVVGELYLGGPQLARGYQGRPALTSERFVANPFATAGEDLATAGSRLYRTGDLVRQNSDGNLEYLGRSDFQVKIRGQRIELGEIERTLLADESIAQAVVVAHSDSGGRQSLVAYAVAAADSVLDQDSVLSAAATFLPAYMVPDIVVPLATLPLTANGKVDRKALPAPVFASEVEYRAAESDVEQLLAEVFADVLGVDKVGLDDSFFALGGDSIVSIQLVSRAKARGLHFTPKDVFEHKTVAGLIEVATRPESSDVLVLEELSGGGIGWLPLPPSAAALVAGDDLSPYSQSVVVELPLGITSADLTTILAAVVDRHDMFRSVLVRDDARGWGLQTAAPGTIAVAGLVTRVQATQAVSTEVASAEIRAAADRLDPTSGPMVQFVWFDGGTDRSGQLAIVAHDLIIDGVSWRIVLPDLAVAAEHVAARRRPTLEPVPTSMRRWAHALADDALTPARVAESAWWRSALAVPDPLLGPRSFDQSIDVAAAVARLEVAAPADITDAVLKVAPTIFGGGVNDGLLAALAIALAAWRAERGVHERSALIQLEGHGREEQVVPGADLARTVGPCTTAFPVAFDLSTVDVDDALRGGLAVGRAIKVVKETLLAVPDKGLGYGLLRYCNTDTATELAQLPDGQVSFNFLPHVSQTKSTDSTAAPWTPTDVLGAAEAHGDSDMPAGKTIDIDASVSDSPSGTVLSATFTYASKLLSHNDVERLAELWIEALRGVAHHCRTPGAGGLTPSDVPLVAVDQADLERFEARYEGVVDVWPLAPLQSGLLFHAMLAATSVDAYSIQAALQLSGTVDAPRLRSAAQGVLDRYPTLRTAFVTTDSGTPVQLVLDPVAVPWREADLSDLDPAQRDDALATLSTQERTTRFDVATPPLIRFVLVRLTTTESVLVVTNHHILLDGWSMPLLLADLLTLYATNGDTAVLPRVRPYRSYLAWLAGQDAATSIRSWTDALRGAEPTVLAPVDPRRELSDLGDSVTIDVADSLTETLNARAAQWGLTLNTVVQSAWGILLGRQLGRDDVVFGATVSGRPPALAGVESMVGLFINTLPVRIRFDANETIEVLLARVQREQAALLEHHYVALPDIVAATPGEVAFDTLTVFESYPVDTRGLAEHADAIAGLAITDVQTDGATHYPLTLITTVDNGVQLHLRYLTDIFDAETVETFGQRLVRILEAIAHNPSNAVGDIDVLDNAERGELTQVAGPPGTDPAPLPRLLEAAVAANPDGIAVRYQGRELTYRDLDRRSNQLARELMSRGAGPETYVAFALERSISSIVATWAIARTGAAFVPVDPSYPSDRIAHMLADSDAIVGLTVRAHLDGLPQTLPWLDLDSLELDELLSRHSPDAIADNGFATPLRSEHPAYMIYTSGTTGVPKGVVVTHDGLANFAAEQTARYGLTANAVTFAFASPSFDASVLELLLAVPAGATMVVAPQDMYGGEQVAQLLAAERVTHAFFTPAALATIDPSRLVDLRVVVAGGEACPPELVTQWSRPTFFNGYGPTETTIMTNISAPLLPGRPVTIGGPIRGTRSLVLDARLRPVPIGVVGELYLSGPQLARGYHSRPGLSATRFVADPFAGEASGPGNRLYRTGDLVRWTPDLALEYLGRSDSQVQLRGFRIELGEVESCLRLIDGVAQAVAVVRTDPQTGDKLVGYVVAEPGAQLEASGLKEHVAGFLTGYMVPDIVVVLDAMPLTPNGKLDRKALPAPTFAGEAKFRAAESDVQRVLAEVFAEVLGVARVGLDDSFFALGGDSIVSIQLVSRAKTRGVTITPRDVFEQKTVARLAVVATAVGAAEPTLLQELPGGGVGAMPLTPIVRSMVDAPGGFGRNCQTMVVDLPAGITRPVLVATIGAVVDHHDMLRSSLAPAEGALVTGAPGSVDVDNLLTRIDIAVDRDANSIGSAALDDAMGRLDPVTGVVVQFVWFDRGSDRAGQLLIVAHHLVVDGVSWRILLPDFAVAWAQVTAGRAPDLAPVATSMRRWAHALRELATSADRIAELSWWRSALAGPDPLFGARPFDPEIDVVATVERIQVAVPPDVTAALVKSIPGLFHGGVNDGLLAGLGIAIAQWRRERGVFESSALVQLEGHGREEGVVPGAELSRTVGWFTTVFPVRLDLGDIDLDDALAGGVAAGRAVKAVKESLLAIPDKGLGYGLLRHVNTDTAAELAALPDGQISFNYFGQVLLGDQEDASSVAWAPSSALGALTAPGDADAPANKIVDINAVVTDSGDGPALGATFAYVSTLLSRNEAERLAELWVQALAGLAAHVRTPDAGGRTPSDLSLVTIDQNELELLESRYPRLADVWPLTPLQSGLLFHAMLAETSVDMYSVQVVLTLSGVVDVERLRVAAQVLLDRYPNLRTGYLPNDRGEVRQVVVDDLEVPWHAIDLSAIEDDAERESALADVLATDQATNFDMAAPPLLRFTLVTVTSDTYRLVMSNHHVLLDGWSMPLLLKDLLVLYATRGDTTYLERVRPYRSYLNWLAEQNPAASLQVWAETLDGVEPTHVAQANADTAVTTRTERVELSLEPEPTARLTALVGQLGVTLNTATQAAWGVLLGRTTGRDDVVFGTTVSGRPPQLPGVETMVGLFINTLPVRVRLDPDETVESLLVRLQHEQAALLDHQYVGLADIQREIGVGGLFDTLTVFESYPVDTAGLAETAGAIDGMSIDGVDSNDAPHYPMSILISGGPQLQISLEYLQSMFDATGVAAVAERFLRILSSFADDASVLLGDIDIASPQEHAELLAASGREVAPLVEPESLGALFDAAVRYSPDSAAVVFDGTSLTYADLAARSNRLARHLMSVGVGPEDIVAVALPRSIDLVVAMVAITKAGGAYLPVDPSAPRDRLEFMLADAAPVCVIAYAGGSTRDSAGTVVTIDVLDLSDYSSAPVTDADRTRPVRVDDAAYVIYTSGSTGRPKGVVVTHAGIAGLVAAERSHFDVTATSRVLQVCAPSFDVSMLEMTLALTSGAALVVAPADVFGGDDLAELLAAQRVSHMLITPAALATVPAANLPDLSTVVVAGDSFGPDLLERWATGRRFVNGYGPTEATIIATSSAVLQPDSQIVIGAPVPGVAALVLDARLRQVPPGVVGELYLGGPQLARGYHARPGLTSERFVANPFHAFGVATSSYGTRLYRTGDLVRRSATGELEYVGRSDFQVKLRGFRIELGEIEAQLGRIDGVAQAVALVRTDTSAPDRLVAYLVPVAGVTLEPAAATRFVAEFLPTHMVPDAVVVLDALPLTANGKVDRRALPAPVIDGPETFRAAETYVELVIAEVFAEVLGVAQVGLDDSFFALGGDSIVSIQLVSRVKVRGVVITPREVFEHKTVAALAEIARLVDESAATLLQELPGGGIGWMPLTPIARAMVDGPGGFARNSQTMQLVLPSGIDRAALVQTITAVVDGHDVLRSRLVHDDDRGWGLETGVRGSVDVDAAVTRIELATTGSATTGTESIGSVAGEALDVALGRLDPLAGVMTQFVWFDRGPAQSGYLLVVAHHLVIDGVSWRIIVPDLMSAWGQLTFGHDPAVAPVGTSMRRWAHALVDEAHSEARVAELGMWRSILSGSDPILGRRAFDRSLDVVETVRRLDVVVPEDVTAALTTTIPRLFRGGVNDPLLAGLALALVTWRADRGVIEPTALVQLEGHGREEDAFRAGSAPALSADLSRTVGWFTTAFPVRLDLSGIDVDDAFRGGAAASDAIKAVKEQLLAIPDKGLGFGLLRRLNSDTASELAQFESGQISFNYLGQVGIGDAQTTSDVLDWTPADGLGELTARGDADMPANKIIDINAIVTGSADGTTGPSLGASFAYASDAIAESDVADLANLWVAALTALATQVQSPTAGGLTPSDLTLVSLRQHEIERFEADYPAVTDIWPLAPLQSGLLFHALLAETSLDAYSVQVVLTLSGTVDAVRLQAAAQGLLDRHANLRTAFVGADDGTSVQVVVDQVDVPWRTVDLSAVEGDGQRSALAEVLSADRATHFDVTRPPLLRFALVTLGPDESVLVVTNHHILLDGWSMPLLLKDLLSLYATYGDTRMLPRVRPYRSYLAWLAEQDRHTAEEAWARALAGASATLIAPGDHNRELGSFAEDLTVDLAEDVTAELTTLAGEWGVTLNTIVQSAWGILLSRLLGRDDVVFGATVSGRPAGLPGVESMVGLFINTLPVRIQVDPAETIEALLHRVQGEQAALLDHHYLALPDIVAAASSEIVFDTLTVFESYPIDHKGLAAQASAIDGMALTGVRMSDATHYPLTLITTVDTRVHLELRYQSALFDESTIATFGRRLLAILQAVVADPTLRVGDITLTTAAERAVLENVRGPAGVPVATLPQLLDAAVSANADGSAVRFDGNDITYRELDRRSNRIARELISLAVGPESYIAVGIERSIESVVAVWAIAKTGAAFLPVDPAYPTDRVARMLHDSQCAAGLTVSTHRDALPAATRWFSLDDPEFVARVAEHSADPITDDDRTAAVHDTHAAYVIYTSGSTGVPKGVVVTHAGLANFAAEQRARYKVVPASRTLHFASPSFDAAVLELLLAVPTGATMVVAPQQLYGGDEVETLLADERVTHAFFTPAALATIDRTRLTALEVVVAGGEACTPELVRQWAAADPNATPRLYNGYGPTETSMMTNISDPLVPGRDITIGGPIRGVRALVLDSRLQPVPIGVVGELYSGGPQLARGYLSRPALTAQRFVPDPYGTDGARLYRTGDLVRWTADWSLEYLGRADSQVKVRGYRIELGEIESALAAYDGVRQAVSVVHNDSMTGDRLVGYVVPTADATIDPDRVRSNAAELLPAYMVPDVVLVLDSIPLTPNGKLDRKALPAPVFGSTAEFRAAETYLESVIAEVFAEVLGVQRVGLDDSFFALGGDSIVSIQFVSRAKALGVVLTPRQVFEHKTVARLAEVAQLADESATVVLQELPGAGVGWMPLLPVAHALVEGTGGFARSNQSMIVDLPVGIDRAGLLTTIGAVVEQHDMLRSRLVHDNHRGWGLQTVPSAGFDVSQLLTRVGVDPGLDGAAKTEIASAALDAALGRFDPGAGRMLQFVWFDSGTDIAGQLLVAAHHLVIDGVSWRILLPDLASAWAQVAAGHTPTLAPVGTSIRRWSHALHEIALDSIRVAELAWWRSTLAGPDPMLGSREFDPLVDVVSTVARFDLHVPADVTAALLKTIPGLFRGSVNDGLLAALALAATKWRAERGIEVTSTLIQLEGHGREAHVVAGADLSRTVGWFTSVFPVRLDVSGIDIDDAIAGGTAAGAAIKLVKETLLAIPDKGLGYGLLRYSNASTAVESADLPDGQISFNYLGQVLLGSGDREAGAVAWAPSGAFGDVTAAADADMPANKAVDINAIVTEGSAGPALRASFAYASKLLSENEVRDLSELWLDALTGLAQHASSGTAGGLTPSDVPLVALDQSELDRFEKRYPTAVDVWPLAPLQAGLLFHALLAESSVDAYSVQVVLDLEGAVDAARLRAAAQGLLDRHANLRTAFVSDRHGTAVQVVLESVTMPWRDVDLRGLQPGDRNDALATFIAQDRVAHFDVRQPPLIRFALLELEDGVYKLVVTNHHILLDGWSMPLLLADLLTLYATGGDGSSLPRVRPYRSYLEWVSEQDHKASEQVWRRALAGVEPTLVAPIDPGRELSSLSEQVSVEIDHELTAALTAVAAEHGVTLNTVVQASWGILLSRLGSRDDVVFGATVSGRPAGLAGVESMVGLFINTLPVRIRVAADETFATLLRRVQSEQTELLDHHYLGITDIQAAGNGGAVFDTLTVFESYPIDAKGLTEQAGAVDGMTLAGVSLRDATHYPLTLVTTVDDGMHLQLRYLSALFDRHEVSAIGGRLRRILAAAAHEADRPVGAIDLLGPDERRELLVTRNATAHSVSEQDLLAGFDQQVQLTPAAPALIFGDVTLGFAEVDDRINRLARHLVTLGVGPEKTVALAMRRSIDLVVGMYAVVRAGGAFVPVDPDHPAARNAYILDTSAPVCVLTQGDSDPVVPEGLAVVRIDRLDLSEYSGAAGGFVIPAQASPAYVIFTSGSTGRPKGVSVSRGAFVNQLEWMRATYPMSSADAYLQKTATTFDVSMWGYFVPWRSGARLVLATPDGHRDVAYLSDLIARQQITVTDFVPSMLAVFASDADSAALSSVRCVFVIGEALPPATVAALRRISTAALHNLYGPTEAAVSVTAEQALANGAPVPIGGPIWNTRTYVLDARLVPVPVGVTGELYLAGAQLARGYVTRPDLTADRFVADPFGSNGSRMYRTGDLVSWNASGGLNYVGRTDFQVKLRGQRIELGEVEAALTASDDVSQAAAEVVGTAVGEQLVGYVVGNPGAAPAPDRLLTAMRDRLPGYMVPDTIVVLAAFPLNASGKLDRAALPKPTRANDLEFEEPTTPVEHAIADVFAELLAVDRVGRNDDFFALGGNSLIGAQAITKVKEATGLDVALRWLFTHRTVAELAARVERPAASADDTGGLDILLPIRESVDGSPLFCVHPVGGLAWQYLALTRHLDPRTGIYGVQSPNIVRDEPSPSSIEEMAARYVEEIRRVQPDGPYRLFGWSLGGVVAHAMAVQLQAVGADVSVLALADSHLAMDSTAFRKALRAFFRSVGIAIRDDMDLAELSTEQSAQFIAATRADIADFTVDRIQRIFGDAANAPTLVNEYRPGVFDGDLLFFTAALEGPTSAADATKWQPFVRGRVENQSITALHADMMTENSLVQIGPLLDEWMAKRE</sequence>
<evidence type="ECO:0000256" key="4">
    <source>
        <dbReference type="ARBA" id="ARBA00022553"/>
    </source>
</evidence>
<dbReference type="PROSITE" id="PS00455">
    <property type="entry name" value="AMP_BINDING"/>
    <property type="match status" value="5"/>
</dbReference>
<dbReference type="SUPFAM" id="SSF52777">
    <property type="entry name" value="CoA-dependent acyltransferases"/>
    <property type="match status" value="16"/>
</dbReference>
<dbReference type="Gene3D" id="3.40.50.1820">
    <property type="entry name" value="alpha/beta hydrolase"/>
    <property type="match status" value="1"/>
</dbReference>
<evidence type="ECO:0000256" key="1">
    <source>
        <dbReference type="ARBA" id="ARBA00001957"/>
    </source>
</evidence>
<dbReference type="GO" id="GO:0003824">
    <property type="term" value="F:catalytic activity"/>
    <property type="evidence" value="ECO:0007669"/>
    <property type="project" value="InterPro"/>
</dbReference>
<keyword evidence="4" id="KW-0597">Phosphoprotein</keyword>
<dbReference type="NCBIfam" id="NF004282">
    <property type="entry name" value="PRK05691.1"/>
    <property type="match status" value="5"/>
</dbReference>
<feature type="domain" description="Carrier" evidence="8">
    <location>
        <begin position="539"/>
        <end position="613"/>
    </location>
</feature>
<protein>
    <submittedName>
        <fullName evidence="9">Non-ribosomal peptide synthase/polyketide synthase</fullName>
    </submittedName>
</protein>
<dbReference type="InterPro" id="IPR010060">
    <property type="entry name" value="NRPS_synth"/>
</dbReference>